<feature type="compositionally biased region" description="Polar residues" evidence="1">
    <location>
        <begin position="547"/>
        <end position="562"/>
    </location>
</feature>
<gene>
    <name evidence="2" type="ORF">C2S53_001086</name>
</gene>
<protein>
    <submittedName>
        <fullName evidence="2">Polyketide cyclase/dehydrase/lipid transport superfamily protein</fullName>
    </submittedName>
</protein>
<feature type="compositionally biased region" description="Polar residues" evidence="1">
    <location>
        <begin position="391"/>
        <end position="400"/>
    </location>
</feature>
<name>A0AAD4NY23_PERFH</name>
<evidence type="ECO:0000313" key="2">
    <source>
        <dbReference type="EMBL" id="KAH6756684.1"/>
    </source>
</evidence>
<feature type="compositionally biased region" description="Acidic residues" evidence="1">
    <location>
        <begin position="373"/>
        <end position="387"/>
    </location>
</feature>
<evidence type="ECO:0000256" key="1">
    <source>
        <dbReference type="SAM" id="MobiDB-lite"/>
    </source>
</evidence>
<feature type="compositionally biased region" description="Basic and acidic residues" evidence="1">
    <location>
        <begin position="346"/>
        <end position="372"/>
    </location>
</feature>
<reference evidence="2 3" key="1">
    <citation type="journal article" date="2021" name="Nat. Commun.">
        <title>Incipient diploidization of the medicinal plant Perilla within 10,000 years.</title>
        <authorList>
            <person name="Zhang Y."/>
            <person name="Shen Q."/>
            <person name="Leng L."/>
            <person name="Zhang D."/>
            <person name="Chen S."/>
            <person name="Shi Y."/>
            <person name="Ning Z."/>
            <person name="Chen S."/>
        </authorList>
    </citation>
    <scope>NUCLEOTIDE SEQUENCE [LARGE SCALE GENOMIC DNA]</scope>
    <source>
        <strain evidence="3">cv. PC099</strain>
    </source>
</reference>
<dbReference type="EMBL" id="SDAM02029543">
    <property type="protein sequence ID" value="KAH6756684.1"/>
    <property type="molecule type" value="Genomic_DNA"/>
</dbReference>
<dbReference type="PANTHER" id="PTHR34560:SF1">
    <property type="entry name" value="START DOMAIN-CONTAINING PROTEIN"/>
    <property type="match status" value="1"/>
</dbReference>
<feature type="region of interest" description="Disordered" evidence="1">
    <location>
        <begin position="316"/>
        <end position="439"/>
    </location>
</feature>
<sequence>MDGKGTIADYRSKMDKTLASHDLTNDENLETLVRNQILQLSNSQFEGYIENVVERRSKELSNFLGMLRSTALVNDVERSKSSEESSVGWKVKQDTEEFRVMYREGPEGTPFHTLLVEGYVDGPLDVCLCISWESTLYNKWWPQTAIPTFKIISSRCLQRFGAGEQISLVRMKVSWPLSSREALIHYFAFEYFQDDLIVVLLNSISDSETIDRQTHGFTRDGIPNAEDVVRIDVVGGFALQKVTADRSYFRTIANMDIKLDFVPPAFINFISRQLVGSGFKLYKKEVASVSKGDQKFCEALKGPLYARIREGLDHLGSSARSQNVENQRRSTSDMLEDQSAEASEDANAKDNSDVDSESKDVTFRERNELRELEELEETDTEGSEMSDDCTLKSSNCSTDENSNKSRPNKEVFASCTDKEEGPGSDEITETSRNEDGKKVLPISPNVEKALETLEKLISIFQEQRSRPSITGLNLSNLEKEAVEEAMPSEIDQISRNCTESSRIELQNTTSVEPRISLDLDHASRQKASNTSKRETKHSKIAPASPDEGQSNSTSSALQGSMNEKTASIIVENDVESVRAKSAGVKTVIKSKNKNTIFILICYGATKSIDEVKS</sequence>
<evidence type="ECO:0000313" key="3">
    <source>
        <dbReference type="Proteomes" id="UP001190926"/>
    </source>
</evidence>
<feature type="region of interest" description="Disordered" evidence="1">
    <location>
        <begin position="514"/>
        <end position="562"/>
    </location>
</feature>
<dbReference type="Proteomes" id="UP001190926">
    <property type="component" value="Unassembled WGS sequence"/>
</dbReference>
<dbReference type="Gene3D" id="3.30.530.20">
    <property type="match status" value="1"/>
</dbReference>
<dbReference type="InterPro" id="IPR023393">
    <property type="entry name" value="START-like_dom_sf"/>
</dbReference>
<dbReference type="SUPFAM" id="SSF55961">
    <property type="entry name" value="Bet v1-like"/>
    <property type="match status" value="1"/>
</dbReference>
<keyword evidence="3" id="KW-1185">Reference proteome</keyword>
<dbReference type="AlphaFoldDB" id="A0AAD4NY23"/>
<feature type="compositionally biased region" description="Acidic residues" evidence="1">
    <location>
        <begin position="334"/>
        <end position="344"/>
    </location>
</feature>
<feature type="compositionally biased region" description="Basic and acidic residues" evidence="1">
    <location>
        <begin position="429"/>
        <end position="438"/>
    </location>
</feature>
<organism evidence="2 3">
    <name type="scientific">Perilla frutescens var. hirtella</name>
    <name type="common">Perilla citriodora</name>
    <name type="synonym">Perilla setoyensis</name>
    <dbReference type="NCBI Taxonomy" id="608512"/>
    <lineage>
        <taxon>Eukaryota</taxon>
        <taxon>Viridiplantae</taxon>
        <taxon>Streptophyta</taxon>
        <taxon>Embryophyta</taxon>
        <taxon>Tracheophyta</taxon>
        <taxon>Spermatophyta</taxon>
        <taxon>Magnoliopsida</taxon>
        <taxon>eudicotyledons</taxon>
        <taxon>Gunneridae</taxon>
        <taxon>Pentapetalae</taxon>
        <taxon>asterids</taxon>
        <taxon>lamiids</taxon>
        <taxon>Lamiales</taxon>
        <taxon>Lamiaceae</taxon>
        <taxon>Nepetoideae</taxon>
        <taxon>Elsholtzieae</taxon>
        <taxon>Perilla</taxon>
    </lineage>
</organism>
<accession>A0AAD4NY23</accession>
<comment type="caution">
    <text evidence="2">The sequence shown here is derived from an EMBL/GenBank/DDBJ whole genome shotgun (WGS) entry which is preliminary data.</text>
</comment>
<proteinExistence type="predicted"/>
<dbReference type="PANTHER" id="PTHR34560">
    <property type="entry name" value="POLYKETIDE CYCLASE/DEHYDRASE/LIPID TRANSPORT SUPERFAMILY PROTEIN"/>
    <property type="match status" value="1"/>
</dbReference>